<reference evidence="16 17" key="2">
    <citation type="submission" date="2018-11" db="EMBL/GenBank/DDBJ databases">
        <authorList>
            <consortium name="Pathogen Informatics"/>
        </authorList>
    </citation>
    <scope>NUCLEOTIDE SEQUENCE [LARGE SCALE GENOMIC DNA]</scope>
    <source>
        <strain evidence="16 17">NST_G2</strain>
    </source>
</reference>
<dbReference type="SUPFAM" id="SSF56112">
    <property type="entry name" value="Protein kinase-like (PK-like)"/>
    <property type="match status" value="1"/>
</dbReference>
<dbReference type="PANTHER" id="PTHR24356:SF418">
    <property type="entry name" value="SERINE_THREONINE-PROTEIN KINASE WARTS"/>
    <property type="match status" value="1"/>
</dbReference>
<dbReference type="GO" id="GO:0046872">
    <property type="term" value="F:metal ion binding"/>
    <property type="evidence" value="ECO:0007669"/>
    <property type="project" value="UniProtKB-KW"/>
</dbReference>
<dbReference type="Pfam" id="PF00069">
    <property type="entry name" value="Pkinase"/>
    <property type="match status" value="1"/>
</dbReference>
<reference evidence="18" key="1">
    <citation type="submission" date="2016-06" db="UniProtKB">
        <authorList>
            <consortium name="WormBaseParasite"/>
        </authorList>
    </citation>
    <scope>IDENTIFICATION</scope>
</reference>
<protein>
    <recommendedName>
        <fullName evidence="3">non-specific serine/threonine protein kinase</fullName>
        <ecNumber evidence="3">2.7.11.1</ecNumber>
    </recommendedName>
</protein>
<dbReference type="GO" id="GO:0004674">
    <property type="term" value="F:protein serine/threonine kinase activity"/>
    <property type="evidence" value="ECO:0007669"/>
    <property type="project" value="UniProtKB-KW"/>
</dbReference>
<dbReference type="GO" id="GO:0035329">
    <property type="term" value="P:hippo signaling"/>
    <property type="evidence" value="ECO:0007669"/>
    <property type="project" value="TreeGrafter"/>
</dbReference>
<name>A0A183TGV3_SCHSO</name>
<evidence type="ECO:0000256" key="11">
    <source>
        <dbReference type="ARBA" id="ARBA00022842"/>
    </source>
</evidence>
<feature type="domain" description="Protein kinase" evidence="15">
    <location>
        <begin position="482"/>
        <end position="607"/>
    </location>
</feature>
<dbReference type="GO" id="GO:0005524">
    <property type="term" value="F:ATP binding"/>
    <property type="evidence" value="ECO:0007669"/>
    <property type="project" value="UniProtKB-KW"/>
</dbReference>
<keyword evidence="10" id="KW-0067">ATP-binding</keyword>
<dbReference type="PROSITE" id="PS50011">
    <property type="entry name" value="PROTEIN_KINASE_DOM"/>
    <property type="match status" value="1"/>
</dbReference>
<evidence type="ECO:0000256" key="6">
    <source>
        <dbReference type="ARBA" id="ARBA00022679"/>
    </source>
</evidence>
<keyword evidence="9" id="KW-0418">Kinase</keyword>
<dbReference type="GO" id="GO:0071944">
    <property type="term" value="C:cell periphery"/>
    <property type="evidence" value="ECO:0007669"/>
    <property type="project" value="UniProtKB-ARBA"/>
</dbReference>
<dbReference type="Gene3D" id="3.30.200.20">
    <property type="entry name" value="Phosphorylase Kinase, domain 1"/>
    <property type="match status" value="1"/>
</dbReference>
<dbReference type="AlphaFoldDB" id="A0A183TGV3"/>
<dbReference type="GO" id="GO:0000082">
    <property type="term" value="P:G1/S transition of mitotic cell cycle"/>
    <property type="evidence" value="ECO:0007669"/>
    <property type="project" value="TreeGrafter"/>
</dbReference>
<evidence type="ECO:0000313" key="18">
    <source>
        <dbReference type="WBParaSite" id="SSLN_0001630101-mRNA-1"/>
    </source>
</evidence>
<feature type="compositionally biased region" description="Pro residues" evidence="14">
    <location>
        <begin position="223"/>
        <end position="232"/>
    </location>
</feature>
<evidence type="ECO:0000313" key="16">
    <source>
        <dbReference type="EMBL" id="VDM02087.1"/>
    </source>
</evidence>
<evidence type="ECO:0000256" key="2">
    <source>
        <dbReference type="ARBA" id="ARBA00004496"/>
    </source>
</evidence>
<evidence type="ECO:0000256" key="8">
    <source>
        <dbReference type="ARBA" id="ARBA00022741"/>
    </source>
</evidence>
<dbReference type="STRING" id="70667.A0A183TGV3"/>
<accession>A0A183TGV3</accession>
<evidence type="ECO:0000256" key="3">
    <source>
        <dbReference type="ARBA" id="ARBA00012513"/>
    </source>
</evidence>
<comment type="cofactor">
    <cofactor evidence="1">
        <name>Mg(2+)</name>
        <dbReference type="ChEBI" id="CHEBI:18420"/>
    </cofactor>
</comment>
<keyword evidence="17" id="KW-1185">Reference proteome</keyword>
<keyword evidence="11" id="KW-0460">Magnesium</keyword>
<dbReference type="EC" id="2.7.11.1" evidence="3"/>
<dbReference type="GO" id="GO:0043065">
    <property type="term" value="P:positive regulation of apoptotic process"/>
    <property type="evidence" value="ECO:0007669"/>
    <property type="project" value="TreeGrafter"/>
</dbReference>
<feature type="compositionally biased region" description="Low complexity" evidence="14">
    <location>
        <begin position="173"/>
        <end position="195"/>
    </location>
</feature>
<gene>
    <name evidence="16" type="ORF">SSLN_LOCUS15701</name>
</gene>
<organism evidence="18">
    <name type="scientific">Schistocephalus solidus</name>
    <name type="common">Tapeworm</name>
    <dbReference type="NCBI Taxonomy" id="70667"/>
    <lineage>
        <taxon>Eukaryota</taxon>
        <taxon>Metazoa</taxon>
        <taxon>Spiralia</taxon>
        <taxon>Lophotrochozoa</taxon>
        <taxon>Platyhelminthes</taxon>
        <taxon>Cestoda</taxon>
        <taxon>Eucestoda</taxon>
        <taxon>Diphyllobothriidea</taxon>
        <taxon>Diphyllobothriidae</taxon>
        <taxon>Schistocephalus</taxon>
    </lineage>
</organism>
<sequence>MQLPRPSTKYAVKPLRPLQQQRPTSLKKSITNSRGTCPTMMRSLVILNPMPPVCDAPMPVVAAAKPPPPLMPVFSPVQQDRFGQVTSTALQHPPSMLFGCSPMDYAARFYVNGSISQVIEGRSNGYPLPHGPHPLPPHSVFHNSGEVVSVDCGPLFYTPDLSTRRSVPRTFEASHSSSSAGAATTAAVGISQVSQSPPPLPPRSLRRPRSSSQNPLRASRGTPGPPLPPPPRSTRGSTGGEGMRLRQAASPSPGPAGRTKKHAGTARSDLIDILVLVPDPFPVLVRLLSLVFPVGDGRQQSPSYASSEDEDEEGCVTDYSSVSESSSTFSNVDSFSDGEPDPHVSPTRVRQTILGRRPTPDLDTPSPQTHPRTPIAATGRQLGQSPLPTSSPPPPPPPPPLPPCPSVVKPVLPAVYRRFIEQKFANVGRIHKEREERQARLEAEMALMGLSETSRAQMRKMLQTKESNYMRMQRARMDESMFIRIKRLGVGAFGWVWLVRKKENRQLYAMKILKKRDVVRRRQLAHVQAERDILAEADSDWVVKLFFSFQDSHALYLVMEYIPGELSFLHSSLYGLFRWLFSTPHQSAAFSTFKIVNLTPVQFTIVK</sequence>
<feature type="compositionally biased region" description="Low complexity" evidence="14">
    <location>
        <begin position="210"/>
        <end position="222"/>
    </location>
</feature>
<comment type="subcellular location">
    <subcellularLocation>
        <location evidence="2">Cytoplasm</location>
    </subcellularLocation>
</comment>
<dbReference type="PANTHER" id="PTHR24356">
    <property type="entry name" value="SERINE/THREONINE-PROTEIN KINASE"/>
    <property type="match status" value="1"/>
</dbReference>
<keyword evidence="6" id="KW-0808">Transferase</keyword>
<dbReference type="GO" id="GO:1900181">
    <property type="term" value="P:negative regulation of protein localization to nucleus"/>
    <property type="evidence" value="ECO:0007669"/>
    <property type="project" value="UniProtKB-ARBA"/>
</dbReference>
<evidence type="ECO:0000256" key="9">
    <source>
        <dbReference type="ARBA" id="ARBA00022777"/>
    </source>
</evidence>
<feature type="region of interest" description="Disordered" evidence="14">
    <location>
        <begin position="295"/>
        <end position="405"/>
    </location>
</feature>
<comment type="catalytic activity">
    <reaction evidence="13">
        <text>L-seryl-[protein] + ATP = O-phospho-L-seryl-[protein] + ADP + H(+)</text>
        <dbReference type="Rhea" id="RHEA:17989"/>
        <dbReference type="Rhea" id="RHEA-COMP:9863"/>
        <dbReference type="Rhea" id="RHEA-COMP:11604"/>
        <dbReference type="ChEBI" id="CHEBI:15378"/>
        <dbReference type="ChEBI" id="CHEBI:29999"/>
        <dbReference type="ChEBI" id="CHEBI:30616"/>
        <dbReference type="ChEBI" id="CHEBI:83421"/>
        <dbReference type="ChEBI" id="CHEBI:456216"/>
        <dbReference type="EC" id="2.7.11.1"/>
    </reaction>
</comment>
<evidence type="ECO:0000256" key="4">
    <source>
        <dbReference type="ARBA" id="ARBA00022490"/>
    </source>
</evidence>
<proteinExistence type="predicted"/>
<evidence type="ECO:0000256" key="5">
    <source>
        <dbReference type="ARBA" id="ARBA00022527"/>
    </source>
</evidence>
<dbReference type="InterPro" id="IPR011009">
    <property type="entry name" value="Kinase-like_dom_sf"/>
</dbReference>
<dbReference type="Proteomes" id="UP000275846">
    <property type="component" value="Unassembled WGS sequence"/>
</dbReference>
<evidence type="ECO:0000313" key="17">
    <source>
        <dbReference type="Proteomes" id="UP000275846"/>
    </source>
</evidence>
<dbReference type="GO" id="GO:0046620">
    <property type="term" value="P:regulation of organ growth"/>
    <property type="evidence" value="ECO:0007669"/>
    <property type="project" value="TreeGrafter"/>
</dbReference>
<evidence type="ECO:0000256" key="13">
    <source>
        <dbReference type="ARBA" id="ARBA00048679"/>
    </source>
</evidence>
<dbReference type="InterPro" id="IPR000719">
    <property type="entry name" value="Prot_kinase_dom"/>
</dbReference>
<dbReference type="FunFam" id="3.30.200.20:FF:000391">
    <property type="entry name" value="Large tumor suppressor kinase 1"/>
    <property type="match status" value="1"/>
</dbReference>
<keyword evidence="7" id="KW-0479">Metal-binding</keyword>
<keyword evidence="4" id="KW-0963">Cytoplasm</keyword>
<keyword evidence="5" id="KW-0723">Serine/threonine-protein kinase</keyword>
<feature type="compositionally biased region" description="Pro residues" evidence="14">
    <location>
        <begin position="389"/>
        <end position="405"/>
    </location>
</feature>
<dbReference type="GO" id="GO:0005737">
    <property type="term" value="C:cytoplasm"/>
    <property type="evidence" value="ECO:0007669"/>
    <property type="project" value="UniProtKB-SubCell"/>
</dbReference>
<feature type="region of interest" description="Disordered" evidence="14">
    <location>
        <begin position="168"/>
        <end position="263"/>
    </location>
</feature>
<keyword evidence="8" id="KW-0547">Nucleotide-binding</keyword>
<evidence type="ECO:0000256" key="14">
    <source>
        <dbReference type="SAM" id="MobiDB-lite"/>
    </source>
</evidence>
<dbReference type="SMART" id="SM00220">
    <property type="entry name" value="S_TKc"/>
    <property type="match status" value="1"/>
</dbReference>
<comment type="catalytic activity">
    <reaction evidence="12">
        <text>L-threonyl-[protein] + ATP = O-phospho-L-threonyl-[protein] + ADP + H(+)</text>
        <dbReference type="Rhea" id="RHEA:46608"/>
        <dbReference type="Rhea" id="RHEA-COMP:11060"/>
        <dbReference type="Rhea" id="RHEA-COMP:11605"/>
        <dbReference type="ChEBI" id="CHEBI:15378"/>
        <dbReference type="ChEBI" id="CHEBI:30013"/>
        <dbReference type="ChEBI" id="CHEBI:30616"/>
        <dbReference type="ChEBI" id="CHEBI:61977"/>
        <dbReference type="ChEBI" id="CHEBI:456216"/>
        <dbReference type="EC" id="2.7.11.1"/>
    </reaction>
</comment>
<evidence type="ECO:0000256" key="7">
    <source>
        <dbReference type="ARBA" id="ARBA00022723"/>
    </source>
</evidence>
<dbReference type="InterPro" id="IPR050236">
    <property type="entry name" value="Ser_Thr_kinase_AGC"/>
</dbReference>
<feature type="compositionally biased region" description="Low complexity" evidence="14">
    <location>
        <begin position="320"/>
        <end position="337"/>
    </location>
</feature>
<evidence type="ECO:0000259" key="15">
    <source>
        <dbReference type="PROSITE" id="PS50011"/>
    </source>
</evidence>
<dbReference type="CDD" id="cd21774">
    <property type="entry name" value="MobB_LATS"/>
    <property type="match status" value="1"/>
</dbReference>
<evidence type="ECO:0000256" key="10">
    <source>
        <dbReference type="ARBA" id="ARBA00022840"/>
    </source>
</evidence>
<dbReference type="WBParaSite" id="SSLN_0001630101-mRNA-1">
    <property type="protein sequence ID" value="SSLN_0001630101-mRNA-1"/>
    <property type="gene ID" value="SSLN_0001630101"/>
</dbReference>
<evidence type="ECO:0000256" key="12">
    <source>
        <dbReference type="ARBA" id="ARBA00047899"/>
    </source>
</evidence>
<dbReference type="OrthoDB" id="3638488at2759"/>
<evidence type="ECO:0000256" key="1">
    <source>
        <dbReference type="ARBA" id="ARBA00001946"/>
    </source>
</evidence>
<dbReference type="EMBL" id="UYSU01040207">
    <property type="protein sequence ID" value="VDM02087.1"/>
    <property type="molecule type" value="Genomic_DNA"/>
</dbReference>